<evidence type="ECO:0000313" key="2">
    <source>
        <dbReference type="Proteomes" id="UP000242699"/>
    </source>
</evidence>
<evidence type="ECO:0000313" key="1">
    <source>
        <dbReference type="EMBL" id="PSR30507.1"/>
    </source>
</evidence>
<protein>
    <recommendedName>
        <fullName evidence="3">PepSY domain-containing protein</fullName>
    </recommendedName>
</protein>
<proteinExistence type="predicted"/>
<dbReference type="Proteomes" id="UP000242699">
    <property type="component" value="Unassembled WGS sequence"/>
</dbReference>
<evidence type="ECO:0008006" key="3">
    <source>
        <dbReference type="Google" id="ProtNLM"/>
    </source>
</evidence>
<reference evidence="1 2" key="1">
    <citation type="journal article" date="2014" name="BMC Genomics">
        <title>Comparison of environmental and isolate Sulfobacillus genomes reveals diverse carbon, sulfur, nitrogen, and hydrogen metabolisms.</title>
        <authorList>
            <person name="Justice N.B."/>
            <person name="Norman A."/>
            <person name="Brown C.T."/>
            <person name="Singh A."/>
            <person name="Thomas B.C."/>
            <person name="Banfield J.F."/>
        </authorList>
    </citation>
    <scope>NUCLEOTIDE SEQUENCE [LARGE SCALE GENOMIC DNA]</scope>
    <source>
        <strain evidence="1">AMDSBA1</strain>
    </source>
</reference>
<accession>A0A2T2X7S5</accession>
<name>A0A2T2X7S5_9FIRM</name>
<gene>
    <name evidence="1" type="ORF">C7B43_05360</name>
</gene>
<sequence length="105" mass="11661">MKRKKERFLWRTILATGMVLAMGWPVQVMAQRTSSTARISESRIVIRADSAATYAVQGGHVVRLVPSTSGRGRTLFTIDVQKGSHLFRVVVDPVTDEVLDVAKIH</sequence>
<dbReference type="AlphaFoldDB" id="A0A2T2X7S5"/>
<organism evidence="1 2">
    <name type="scientific">Sulfobacillus benefaciens</name>
    <dbReference type="NCBI Taxonomy" id="453960"/>
    <lineage>
        <taxon>Bacteria</taxon>
        <taxon>Bacillati</taxon>
        <taxon>Bacillota</taxon>
        <taxon>Clostridia</taxon>
        <taxon>Eubacteriales</taxon>
        <taxon>Clostridiales Family XVII. Incertae Sedis</taxon>
        <taxon>Sulfobacillus</taxon>
    </lineage>
</organism>
<comment type="caution">
    <text evidence="1">The sequence shown here is derived from an EMBL/GenBank/DDBJ whole genome shotgun (WGS) entry which is preliminary data.</text>
</comment>
<dbReference type="EMBL" id="PXYT01000009">
    <property type="protein sequence ID" value="PSR30507.1"/>
    <property type="molecule type" value="Genomic_DNA"/>
</dbReference>